<keyword evidence="2" id="KW-0378">Hydrolase</keyword>
<dbReference type="InterPro" id="IPR002477">
    <property type="entry name" value="Peptidoglycan-bd-like"/>
</dbReference>
<comment type="caution">
    <text evidence="4">The sequence shown here is derived from an EMBL/GenBank/DDBJ whole genome shotgun (WGS) entry which is preliminary data.</text>
</comment>
<dbReference type="RefSeq" id="WP_206935404.1">
    <property type="nucleotide sequence ID" value="NZ_JAEKJY010000005.1"/>
</dbReference>
<keyword evidence="1" id="KW-0732">Signal</keyword>
<dbReference type="Gene3D" id="1.10.101.10">
    <property type="entry name" value="PGBD-like superfamily/PGBD"/>
    <property type="match status" value="1"/>
</dbReference>
<dbReference type="InterPro" id="IPR036365">
    <property type="entry name" value="PGBD-like_sf"/>
</dbReference>
<dbReference type="InterPro" id="IPR002508">
    <property type="entry name" value="MurNAc-LAA_cat"/>
</dbReference>
<evidence type="ECO:0000313" key="4">
    <source>
        <dbReference type="EMBL" id="MBN8236822.1"/>
    </source>
</evidence>
<sequence length="368" mass="41625">MAKLLKPNGRWKGKLVALDDGHGMQTPGKRTPYIPEIGREIRENEFNQKVVGFLADILLAHGFRVLLVAPTDTDTPLSYRTDAANRHKADIYVSVHFNAISFDFDYSSADGISVHVYLNNMKYDSGKLARSVGNYLRQGTKQDWRGFKEDNFHVLRETKMPAILTENGFMDDRREALLMLKEDFQMEVAIEHAQGICEYFNVKFERASLDPISKGWLERENKGESVKALQRSLKKLGYSLNVDGSFGPETEKALLKFQKAHHLTVDGLYGPKTQKTMKDAIKRYAFVANKEEEERQMEKNLEETGFKDVEKDSLLQKKITKAKSAGITLGVGNDLFKPNQTVTRAEAVALVVRGVEYATGQVIKVDKE</sequence>
<dbReference type="EMBL" id="JAEKJY010000005">
    <property type="protein sequence ID" value="MBN8236822.1"/>
    <property type="molecule type" value="Genomic_DNA"/>
</dbReference>
<dbReference type="PROSITE" id="PS51272">
    <property type="entry name" value="SLH"/>
    <property type="match status" value="1"/>
</dbReference>
<dbReference type="PANTHER" id="PTHR30404:SF0">
    <property type="entry name" value="N-ACETYLMURAMOYL-L-ALANINE AMIDASE AMIC"/>
    <property type="match status" value="1"/>
</dbReference>
<dbReference type="InterPro" id="IPR001119">
    <property type="entry name" value="SLH_dom"/>
</dbReference>
<accession>A0ABS3DZT8</accession>
<evidence type="ECO:0000313" key="5">
    <source>
        <dbReference type="Proteomes" id="UP000663970"/>
    </source>
</evidence>
<dbReference type="Pfam" id="PF00395">
    <property type="entry name" value="SLH"/>
    <property type="match status" value="1"/>
</dbReference>
<evidence type="ECO:0000256" key="2">
    <source>
        <dbReference type="ARBA" id="ARBA00022801"/>
    </source>
</evidence>
<feature type="domain" description="SLH" evidence="3">
    <location>
        <begin position="302"/>
        <end position="365"/>
    </location>
</feature>
<dbReference type="Pfam" id="PF01471">
    <property type="entry name" value="PG_binding_1"/>
    <property type="match status" value="1"/>
</dbReference>
<evidence type="ECO:0000256" key="1">
    <source>
        <dbReference type="ARBA" id="ARBA00022729"/>
    </source>
</evidence>
<dbReference type="SUPFAM" id="SSF53187">
    <property type="entry name" value="Zn-dependent exopeptidases"/>
    <property type="match status" value="1"/>
</dbReference>
<protein>
    <submittedName>
        <fullName evidence="4">N-acetylmuramoyl-L-alanine amidase</fullName>
    </submittedName>
</protein>
<dbReference type="InterPro" id="IPR050695">
    <property type="entry name" value="N-acetylmuramoyl_amidase_3"/>
</dbReference>
<keyword evidence="5" id="KW-1185">Reference proteome</keyword>
<reference evidence="4 5" key="1">
    <citation type="submission" date="2020-12" db="EMBL/GenBank/DDBJ databases">
        <title>Oil enriched cultivation method for isolating marine PHA-producing bacteria.</title>
        <authorList>
            <person name="Zheng W."/>
            <person name="Yu S."/>
            <person name="Huang Y."/>
        </authorList>
    </citation>
    <scope>NUCLEOTIDE SEQUENCE [LARGE SCALE GENOMIC DNA]</scope>
    <source>
        <strain evidence="4 5">SY-2-6</strain>
    </source>
</reference>
<dbReference type="CDD" id="cd02696">
    <property type="entry name" value="MurNAc-LAA"/>
    <property type="match status" value="1"/>
</dbReference>
<dbReference type="PANTHER" id="PTHR30404">
    <property type="entry name" value="N-ACETYLMURAMOYL-L-ALANINE AMIDASE"/>
    <property type="match status" value="1"/>
</dbReference>
<dbReference type="Proteomes" id="UP000663970">
    <property type="component" value="Unassembled WGS sequence"/>
</dbReference>
<organism evidence="4 5">
    <name type="scientific">Halobacillus kuroshimensis</name>
    <dbReference type="NCBI Taxonomy" id="302481"/>
    <lineage>
        <taxon>Bacteria</taxon>
        <taxon>Bacillati</taxon>
        <taxon>Bacillota</taxon>
        <taxon>Bacilli</taxon>
        <taxon>Bacillales</taxon>
        <taxon>Bacillaceae</taxon>
        <taxon>Halobacillus</taxon>
    </lineage>
</organism>
<evidence type="ECO:0000259" key="3">
    <source>
        <dbReference type="PROSITE" id="PS51272"/>
    </source>
</evidence>
<dbReference type="Gene3D" id="3.40.630.40">
    <property type="entry name" value="Zn-dependent exopeptidases"/>
    <property type="match status" value="1"/>
</dbReference>
<dbReference type="InterPro" id="IPR036366">
    <property type="entry name" value="PGBDSf"/>
</dbReference>
<dbReference type="SUPFAM" id="SSF47090">
    <property type="entry name" value="PGBD-like"/>
    <property type="match status" value="1"/>
</dbReference>
<name>A0ABS3DZT8_9BACI</name>
<dbReference type="SMART" id="SM00646">
    <property type="entry name" value="Ami_3"/>
    <property type="match status" value="1"/>
</dbReference>
<proteinExistence type="predicted"/>
<gene>
    <name evidence="4" type="ORF">JF544_16305</name>
</gene>
<dbReference type="Pfam" id="PF01520">
    <property type="entry name" value="Amidase_3"/>
    <property type="match status" value="1"/>
</dbReference>